<gene>
    <name evidence="3" type="ORF">KP79_PYT14037</name>
</gene>
<keyword evidence="1" id="KW-0863">Zinc-finger</keyword>
<evidence type="ECO:0000313" key="3">
    <source>
        <dbReference type="EMBL" id="OWF41810.1"/>
    </source>
</evidence>
<dbReference type="EMBL" id="NEDP02005354">
    <property type="protein sequence ID" value="OWF41810.1"/>
    <property type="molecule type" value="Genomic_DNA"/>
</dbReference>
<evidence type="ECO:0000259" key="2">
    <source>
        <dbReference type="PROSITE" id="PS50157"/>
    </source>
</evidence>
<sequence length="258" mass="29206">METSCLKNTGQPYLSSDSKECASVYEKIDNNVETGGPESFTWKEDANSICVEEVENMNQSDTTVNRNAATENVSSLGEDVSNKNHDLKSHEAIDSKLQKLCENDIGGQPCSRSAVLENDVCKQTYREISHKCKTCGERCDSRLELKQGMARADTFEYTCEICCNGFEITRCFKSHTRKHWIEETYACTHSRNNIQNSSFSDEHLLRNRGQDNQHTPVVEEANNVFGKIRSSVENHKIELFIGKKHLANTVIHQDDQSD</sequence>
<dbReference type="PROSITE" id="PS00028">
    <property type="entry name" value="ZINC_FINGER_C2H2_1"/>
    <property type="match status" value="1"/>
</dbReference>
<accession>A0A210PZ94</accession>
<dbReference type="AlphaFoldDB" id="A0A210PZ94"/>
<reference evidence="3 4" key="1">
    <citation type="journal article" date="2017" name="Nat. Ecol. Evol.">
        <title>Scallop genome provides insights into evolution of bilaterian karyotype and development.</title>
        <authorList>
            <person name="Wang S."/>
            <person name="Zhang J."/>
            <person name="Jiao W."/>
            <person name="Li J."/>
            <person name="Xun X."/>
            <person name="Sun Y."/>
            <person name="Guo X."/>
            <person name="Huan P."/>
            <person name="Dong B."/>
            <person name="Zhang L."/>
            <person name="Hu X."/>
            <person name="Sun X."/>
            <person name="Wang J."/>
            <person name="Zhao C."/>
            <person name="Wang Y."/>
            <person name="Wang D."/>
            <person name="Huang X."/>
            <person name="Wang R."/>
            <person name="Lv J."/>
            <person name="Li Y."/>
            <person name="Zhang Z."/>
            <person name="Liu B."/>
            <person name="Lu W."/>
            <person name="Hui Y."/>
            <person name="Liang J."/>
            <person name="Zhou Z."/>
            <person name="Hou R."/>
            <person name="Li X."/>
            <person name="Liu Y."/>
            <person name="Li H."/>
            <person name="Ning X."/>
            <person name="Lin Y."/>
            <person name="Zhao L."/>
            <person name="Xing Q."/>
            <person name="Dou J."/>
            <person name="Li Y."/>
            <person name="Mao J."/>
            <person name="Guo H."/>
            <person name="Dou H."/>
            <person name="Li T."/>
            <person name="Mu C."/>
            <person name="Jiang W."/>
            <person name="Fu Q."/>
            <person name="Fu X."/>
            <person name="Miao Y."/>
            <person name="Liu J."/>
            <person name="Yu Q."/>
            <person name="Li R."/>
            <person name="Liao H."/>
            <person name="Li X."/>
            <person name="Kong Y."/>
            <person name="Jiang Z."/>
            <person name="Chourrout D."/>
            <person name="Li R."/>
            <person name="Bao Z."/>
        </authorList>
    </citation>
    <scope>NUCLEOTIDE SEQUENCE [LARGE SCALE GENOMIC DNA]</scope>
    <source>
        <strain evidence="3 4">PY_sf001</strain>
    </source>
</reference>
<evidence type="ECO:0000256" key="1">
    <source>
        <dbReference type="PROSITE-ProRule" id="PRU00042"/>
    </source>
</evidence>
<name>A0A210PZ94_MIZYE</name>
<protein>
    <recommendedName>
        <fullName evidence="2">C2H2-type domain-containing protein</fullName>
    </recommendedName>
</protein>
<dbReference type="InterPro" id="IPR013087">
    <property type="entry name" value="Znf_C2H2_type"/>
</dbReference>
<dbReference type="PROSITE" id="PS50157">
    <property type="entry name" value="ZINC_FINGER_C2H2_2"/>
    <property type="match status" value="1"/>
</dbReference>
<keyword evidence="1" id="KW-0479">Metal-binding</keyword>
<evidence type="ECO:0000313" key="4">
    <source>
        <dbReference type="Proteomes" id="UP000242188"/>
    </source>
</evidence>
<dbReference type="GO" id="GO:0008270">
    <property type="term" value="F:zinc ion binding"/>
    <property type="evidence" value="ECO:0007669"/>
    <property type="project" value="UniProtKB-KW"/>
</dbReference>
<proteinExistence type="predicted"/>
<keyword evidence="4" id="KW-1185">Reference proteome</keyword>
<comment type="caution">
    <text evidence="3">The sequence shown here is derived from an EMBL/GenBank/DDBJ whole genome shotgun (WGS) entry which is preliminary data.</text>
</comment>
<keyword evidence="1" id="KW-0862">Zinc</keyword>
<organism evidence="3 4">
    <name type="scientific">Mizuhopecten yessoensis</name>
    <name type="common">Japanese scallop</name>
    <name type="synonym">Patinopecten yessoensis</name>
    <dbReference type="NCBI Taxonomy" id="6573"/>
    <lineage>
        <taxon>Eukaryota</taxon>
        <taxon>Metazoa</taxon>
        <taxon>Spiralia</taxon>
        <taxon>Lophotrochozoa</taxon>
        <taxon>Mollusca</taxon>
        <taxon>Bivalvia</taxon>
        <taxon>Autobranchia</taxon>
        <taxon>Pteriomorphia</taxon>
        <taxon>Pectinida</taxon>
        <taxon>Pectinoidea</taxon>
        <taxon>Pectinidae</taxon>
        <taxon>Mizuhopecten</taxon>
    </lineage>
</organism>
<feature type="domain" description="C2H2-type" evidence="2">
    <location>
        <begin position="157"/>
        <end position="184"/>
    </location>
</feature>
<dbReference type="Proteomes" id="UP000242188">
    <property type="component" value="Unassembled WGS sequence"/>
</dbReference>